<evidence type="ECO:0000313" key="1">
    <source>
        <dbReference type="EMBL" id="KAK3388526.1"/>
    </source>
</evidence>
<dbReference type="AlphaFoldDB" id="A0AAE0NVP4"/>
<reference evidence="1" key="1">
    <citation type="journal article" date="2023" name="Mol. Phylogenet. Evol.">
        <title>Genome-scale phylogeny and comparative genomics of the fungal order Sordariales.</title>
        <authorList>
            <person name="Hensen N."/>
            <person name="Bonometti L."/>
            <person name="Westerberg I."/>
            <person name="Brannstrom I.O."/>
            <person name="Guillou S."/>
            <person name="Cros-Aarteil S."/>
            <person name="Calhoun S."/>
            <person name="Haridas S."/>
            <person name="Kuo A."/>
            <person name="Mondo S."/>
            <person name="Pangilinan J."/>
            <person name="Riley R."/>
            <person name="LaButti K."/>
            <person name="Andreopoulos B."/>
            <person name="Lipzen A."/>
            <person name="Chen C."/>
            <person name="Yan M."/>
            <person name="Daum C."/>
            <person name="Ng V."/>
            <person name="Clum A."/>
            <person name="Steindorff A."/>
            <person name="Ohm R.A."/>
            <person name="Martin F."/>
            <person name="Silar P."/>
            <person name="Natvig D.O."/>
            <person name="Lalanne C."/>
            <person name="Gautier V."/>
            <person name="Ament-Velasquez S.L."/>
            <person name="Kruys A."/>
            <person name="Hutchinson M.I."/>
            <person name="Powell A.J."/>
            <person name="Barry K."/>
            <person name="Miller A.N."/>
            <person name="Grigoriev I.V."/>
            <person name="Debuchy R."/>
            <person name="Gladieux P."/>
            <person name="Hiltunen Thoren M."/>
            <person name="Johannesson H."/>
        </authorList>
    </citation>
    <scope>NUCLEOTIDE SEQUENCE</scope>
    <source>
        <strain evidence="1">FGSC 1904</strain>
    </source>
</reference>
<protein>
    <submittedName>
        <fullName evidence="1">Uncharacterized protein</fullName>
    </submittedName>
</protein>
<comment type="caution">
    <text evidence="1">The sequence shown here is derived from an EMBL/GenBank/DDBJ whole genome shotgun (WGS) entry which is preliminary data.</text>
</comment>
<reference evidence="1" key="2">
    <citation type="submission" date="2023-07" db="EMBL/GenBank/DDBJ databases">
        <authorList>
            <consortium name="Lawrence Berkeley National Laboratory"/>
            <person name="Haridas S."/>
            <person name="Hensen N."/>
            <person name="Bonometti L."/>
            <person name="Westerberg I."/>
            <person name="Brannstrom I.O."/>
            <person name="Guillou S."/>
            <person name="Cros-Aarteil S."/>
            <person name="Calhoun S."/>
            <person name="Kuo A."/>
            <person name="Mondo S."/>
            <person name="Pangilinan J."/>
            <person name="Riley R."/>
            <person name="LaButti K."/>
            <person name="Andreopoulos B."/>
            <person name="Lipzen A."/>
            <person name="Chen C."/>
            <person name="Yanf M."/>
            <person name="Daum C."/>
            <person name="Ng V."/>
            <person name="Clum A."/>
            <person name="Steindorff A."/>
            <person name="Ohm R."/>
            <person name="Martin F."/>
            <person name="Silar P."/>
            <person name="Natvig D."/>
            <person name="Lalanne C."/>
            <person name="Gautier V."/>
            <person name="Ament-velasquez S.L."/>
            <person name="Kruys A."/>
            <person name="Hutchinson M.I."/>
            <person name="Powell A.J."/>
            <person name="Barry K."/>
            <person name="Miller A.N."/>
            <person name="Grigoriev I.V."/>
            <person name="Debuchy R."/>
            <person name="Gladieux P."/>
            <person name="Thoren M.H."/>
            <person name="Johannesson H."/>
        </authorList>
    </citation>
    <scope>NUCLEOTIDE SEQUENCE</scope>
    <source>
        <strain evidence="1">FGSC 1904</strain>
    </source>
</reference>
<proteinExistence type="predicted"/>
<evidence type="ECO:0000313" key="2">
    <source>
        <dbReference type="Proteomes" id="UP001281003"/>
    </source>
</evidence>
<dbReference type="EMBL" id="JAUTDP010000015">
    <property type="protein sequence ID" value="KAK3388526.1"/>
    <property type="molecule type" value="Genomic_DNA"/>
</dbReference>
<name>A0AAE0NVP4_SORBR</name>
<keyword evidence="2" id="KW-1185">Reference proteome</keyword>
<dbReference type="Proteomes" id="UP001281003">
    <property type="component" value="Unassembled WGS sequence"/>
</dbReference>
<accession>A0AAE0NVP4</accession>
<gene>
    <name evidence="1" type="ORF">B0T20DRAFT_97120</name>
</gene>
<organism evidence="1 2">
    <name type="scientific">Sordaria brevicollis</name>
    <dbReference type="NCBI Taxonomy" id="83679"/>
    <lineage>
        <taxon>Eukaryota</taxon>
        <taxon>Fungi</taxon>
        <taxon>Dikarya</taxon>
        <taxon>Ascomycota</taxon>
        <taxon>Pezizomycotina</taxon>
        <taxon>Sordariomycetes</taxon>
        <taxon>Sordariomycetidae</taxon>
        <taxon>Sordariales</taxon>
        <taxon>Sordariaceae</taxon>
        <taxon>Sordaria</taxon>
    </lineage>
</organism>
<sequence>MDDHDISAASDISDDAAQCKVHLSALAVVVAWNDNGDHIRHTSHLYINIHVDTSDEQALFILKGSALLQDHQRPISLFLFVYPESIQSLEFESDAKPPASAVMNQGPHQRFGCLRFKLTQSPDFVGPKHPSLEQFEDLLDTMNALSLVQNFSIYLDMSLIPPGILRQISSLPSLFSPTSSCRPLKTDGPACKPQKPILWSRRPTYKLGRNYQSIECCCLCCHSRSRSSTGRDDTNQN</sequence>